<accession>A0A9P0DHT7</accession>
<dbReference type="InterPro" id="IPR013083">
    <property type="entry name" value="Znf_RING/FYVE/PHD"/>
</dbReference>
<evidence type="ECO:0000259" key="2">
    <source>
        <dbReference type="Pfam" id="PF18891"/>
    </source>
</evidence>
<evidence type="ECO:0000259" key="1">
    <source>
        <dbReference type="Pfam" id="PF11793"/>
    </source>
</evidence>
<evidence type="ECO:0008006" key="5">
    <source>
        <dbReference type="Google" id="ProtNLM"/>
    </source>
</evidence>
<dbReference type="AlphaFoldDB" id="A0A9P0DHT7"/>
<gene>
    <name evidence="3" type="ORF">PHAECO_LOCUS2661</name>
</gene>
<dbReference type="GO" id="GO:0036297">
    <property type="term" value="P:interstrand cross-link repair"/>
    <property type="evidence" value="ECO:0007669"/>
    <property type="project" value="InterPro"/>
</dbReference>
<keyword evidence="4" id="KW-1185">Reference proteome</keyword>
<feature type="domain" description="FANCL UBC-like" evidence="2">
    <location>
        <begin position="205"/>
        <end position="301"/>
    </location>
</feature>
<dbReference type="GO" id="GO:0043240">
    <property type="term" value="C:Fanconi anaemia nuclear complex"/>
    <property type="evidence" value="ECO:0007669"/>
    <property type="project" value="InterPro"/>
</dbReference>
<reference evidence="3" key="1">
    <citation type="submission" date="2022-01" db="EMBL/GenBank/DDBJ databases">
        <authorList>
            <person name="King R."/>
        </authorList>
    </citation>
    <scope>NUCLEOTIDE SEQUENCE</scope>
</reference>
<dbReference type="InterPro" id="IPR043003">
    <property type="entry name" value="FANCL_d3_sf"/>
</dbReference>
<dbReference type="GO" id="GO:0061630">
    <property type="term" value="F:ubiquitin protein ligase activity"/>
    <property type="evidence" value="ECO:0007669"/>
    <property type="project" value="TreeGrafter"/>
</dbReference>
<dbReference type="PANTHER" id="PTHR13206">
    <property type="entry name" value="UBIQUITIN LIGASE PROTEIN PHF9 FANCONI ANEMIA GROUP L PROTEIN"/>
    <property type="match status" value="1"/>
</dbReference>
<dbReference type="Proteomes" id="UP001153737">
    <property type="component" value="Chromosome 11"/>
</dbReference>
<dbReference type="SMART" id="SM01197">
    <property type="entry name" value="FANCL_C"/>
    <property type="match status" value="1"/>
</dbReference>
<dbReference type="InterPro" id="IPR026850">
    <property type="entry name" value="FANCL_C"/>
</dbReference>
<sequence length="384" mass="44661">MANYSAGDDKGYEEEIRLLLGYPLMKRCVKNGCVFFKGSIEIDNEDYKVSIEEHPEHGFVLELSPELKNLQQDFSDIMQQQKLTSVISYLDSLRTYIQSKIPAKNPVNHCDIYRQVLYEYSEFTKFYLNLKCCYLAYELNKINITTVDEQNREHSVEIHIDYANVHKIFCIAEYDLPLEKGYFKATSSLRETYDKFVGLVELLQPFFDLMGVFDSCCHILDPVPQKRMYNYRRILIGENLSLIVTVDPFNVTRIPEIKFLGPQRQVEALRTKMNNNLEKWDQTNDTFTEILLLLGMDHFPEKIVDLNEKEDILVGTGDCSICFSSRLNGKLPEVVCKNEFCENYYHVDCLYEWLMAVNARKFFTEVIGNCPNCEKSISCPIPSV</sequence>
<protein>
    <recommendedName>
        <fullName evidence="5">E3 ubiquitin-protein ligase FANCL</fullName>
    </recommendedName>
</protein>
<dbReference type="Pfam" id="PF18891">
    <property type="entry name" value="FANCL_d3"/>
    <property type="match status" value="1"/>
</dbReference>
<reference evidence="3" key="2">
    <citation type="submission" date="2022-10" db="EMBL/GenBank/DDBJ databases">
        <authorList>
            <consortium name="ENA_rothamsted_submissions"/>
            <consortium name="culmorum"/>
            <person name="King R."/>
        </authorList>
    </citation>
    <scope>NUCLEOTIDE SEQUENCE</scope>
</reference>
<dbReference type="GO" id="GO:0006513">
    <property type="term" value="P:protein monoubiquitination"/>
    <property type="evidence" value="ECO:0007669"/>
    <property type="project" value="TreeGrafter"/>
</dbReference>
<dbReference type="InterPro" id="IPR026848">
    <property type="entry name" value="Fancl"/>
</dbReference>
<dbReference type="SUPFAM" id="SSF57850">
    <property type="entry name" value="RING/U-box"/>
    <property type="match status" value="1"/>
</dbReference>
<feature type="domain" description="FANCL C-terminal" evidence="1">
    <location>
        <begin position="318"/>
        <end position="378"/>
    </location>
</feature>
<evidence type="ECO:0000313" key="4">
    <source>
        <dbReference type="Proteomes" id="UP001153737"/>
    </source>
</evidence>
<evidence type="ECO:0000313" key="3">
    <source>
        <dbReference type="EMBL" id="CAH1118657.1"/>
    </source>
</evidence>
<name>A0A9P0DHT7_PHACE</name>
<dbReference type="CDD" id="cd23832">
    <property type="entry name" value="DRWD-C_FANCL"/>
    <property type="match status" value="1"/>
</dbReference>
<proteinExistence type="predicted"/>
<organism evidence="3 4">
    <name type="scientific">Phaedon cochleariae</name>
    <name type="common">Mustard beetle</name>
    <dbReference type="NCBI Taxonomy" id="80249"/>
    <lineage>
        <taxon>Eukaryota</taxon>
        <taxon>Metazoa</taxon>
        <taxon>Ecdysozoa</taxon>
        <taxon>Arthropoda</taxon>
        <taxon>Hexapoda</taxon>
        <taxon>Insecta</taxon>
        <taxon>Pterygota</taxon>
        <taxon>Neoptera</taxon>
        <taxon>Endopterygota</taxon>
        <taxon>Coleoptera</taxon>
        <taxon>Polyphaga</taxon>
        <taxon>Cucujiformia</taxon>
        <taxon>Chrysomeloidea</taxon>
        <taxon>Chrysomelidae</taxon>
        <taxon>Chrysomelinae</taxon>
        <taxon>Chrysomelini</taxon>
        <taxon>Phaedon</taxon>
    </lineage>
</organism>
<dbReference type="OrthoDB" id="10263265at2759"/>
<dbReference type="Gene3D" id="3.30.40.10">
    <property type="entry name" value="Zinc/RING finger domain, C3HC4 (zinc finger)"/>
    <property type="match status" value="1"/>
</dbReference>
<dbReference type="EMBL" id="OU896717">
    <property type="protein sequence ID" value="CAH1118657.1"/>
    <property type="molecule type" value="Genomic_DNA"/>
</dbReference>
<dbReference type="Gene3D" id="3.10.110.20">
    <property type="entry name" value="RWD domain-like"/>
    <property type="match status" value="1"/>
</dbReference>
<dbReference type="InterPro" id="IPR044037">
    <property type="entry name" value="FANCL_d3"/>
</dbReference>
<dbReference type="PANTHER" id="PTHR13206:SF0">
    <property type="entry name" value="E3 UBIQUITIN-PROTEIN LIGASE FANCL"/>
    <property type="match status" value="1"/>
</dbReference>
<dbReference type="Pfam" id="PF11793">
    <property type="entry name" value="FANCL_C"/>
    <property type="match status" value="1"/>
</dbReference>